<dbReference type="NCBIfam" id="TIGR02481">
    <property type="entry name" value="hemeryth_dom"/>
    <property type="match status" value="1"/>
</dbReference>
<evidence type="ECO:0000313" key="5">
    <source>
        <dbReference type="EMBL" id="XAH73707.1"/>
    </source>
</evidence>
<feature type="domain" description="Hemerythrin-like" evidence="4">
    <location>
        <begin position="24"/>
        <end position="143"/>
    </location>
</feature>
<evidence type="ECO:0000256" key="2">
    <source>
        <dbReference type="ARBA" id="ARBA00022723"/>
    </source>
</evidence>
<dbReference type="PANTHER" id="PTHR37164:SF1">
    <property type="entry name" value="BACTERIOHEMERYTHRIN"/>
    <property type="match status" value="1"/>
</dbReference>
<name>A0ABZ3EWK7_9FIRM</name>
<dbReference type="Pfam" id="PF01814">
    <property type="entry name" value="Hemerythrin"/>
    <property type="match status" value="1"/>
</dbReference>
<dbReference type="InterPro" id="IPR012312">
    <property type="entry name" value="Hemerythrin-like"/>
</dbReference>
<dbReference type="InterPro" id="IPR012827">
    <property type="entry name" value="Hemerythrin_metal-bd"/>
</dbReference>
<gene>
    <name evidence="5" type="ORF">V6984_19740</name>
</gene>
<organism evidence="5 6">
    <name type="scientific">Kineothrix sedimenti</name>
    <dbReference type="NCBI Taxonomy" id="3123317"/>
    <lineage>
        <taxon>Bacteria</taxon>
        <taxon>Bacillati</taxon>
        <taxon>Bacillota</taxon>
        <taxon>Clostridia</taxon>
        <taxon>Lachnospirales</taxon>
        <taxon>Lachnospiraceae</taxon>
        <taxon>Kineothrix</taxon>
    </lineage>
</organism>
<evidence type="ECO:0000259" key="4">
    <source>
        <dbReference type="Pfam" id="PF01814"/>
    </source>
</evidence>
<dbReference type="CDD" id="cd12107">
    <property type="entry name" value="Hemerythrin"/>
    <property type="match status" value="1"/>
</dbReference>
<keyword evidence="2" id="KW-0479">Metal-binding</keyword>
<accession>A0ABZ3EWK7</accession>
<evidence type="ECO:0000256" key="3">
    <source>
        <dbReference type="ARBA" id="ARBA00023004"/>
    </source>
</evidence>
<dbReference type="InterPro" id="IPR035938">
    <property type="entry name" value="Hemerythrin-like_sf"/>
</dbReference>
<dbReference type="NCBIfam" id="NF033749">
    <property type="entry name" value="bact_hemeryth"/>
    <property type="match status" value="1"/>
</dbReference>
<dbReference type="Proteomes" id="UP001451571">
    <property type="component" value="Chromosome"/>
</dbReference>
<dbReference type="EMBL" id="CP146256">
    <property type="protein sequence ID" value="XAH73707.1"/>
    <property type="molecule type" value="Genomic_DNA"/>
</dbReference>
<keyword evidence="6" id="KW-1185">Reference proteome</keyword>
<reference evidence="5 6" key="1">
    <citation type="submission" date="2024-02" db="EMBL/GenBank/DDBJ databases">
        <title>Bacterial strain from lacustrine sediment.</title>
        <authorList>
            <person name="Petit C."/>
            <person name="Fadhlaoui K."/>
        </authorList>
    </citation>
    <scope>NUCLEOTIDE SEQUENCE [LARGE SCALE GENOMIC DNA]</scope>
    <source>
        <strain evidence="5 6">IPX-CK</strain>
    </source>
</reference>
<dbReference type="RefSeq" id="WP_342757310.1">
    <property type="nucleotide sequence ID" value="NZ_CP146256.1"/>
</dbReference>
<keyword evidence="3" id="KW-0408">Iron</keyword>
<sequence>MDTLQFQDKKGRDTMIWKDKYELGVQIIDEQHKELFRRVDAFVQTLRSSVTWEEKVKKVNETLEFMNGYVVEHFRDEEEYQKKIGYPGYEEHKKIHDDMVNYVVKVTEEYEKSGYNEQLMQQFGGKLLSWLINHVAAQDQRIADYAIKKGVSEDDR</sequence>
<protein>
    <submittedName>
        <fullName evidence="5">Hemerythrin family protein</fullName>
    </submittedName>
</protein>
<evidence type="ECO:0000256" key="1">
    <source>
        <dbReference type="ARBA" id="ARBA00010587"/>
    </source>
</evidence>
<comment type="similarity">
    <text evidence="1">Belongs to the hemerythrin family.</text>
</comment>
<dbReference type="InterPro" id="IPR050669">
    <property type="entry name" value="Hemerythrin"/>
</dbReference>
<dbReference type="Gene3D" id="1.20.120.50">
    <property type="entry name" value="Hemerythrin-like"/>
    <property type="match status" value="1"/>
</dbReference>
<proteinExistence type="inferred from homology"/>
<evidence type="ECO:0000313" key="6">
    <source>
        <dbReference type="Proteomes" id="UP001451571"/>
    </source>
</evidence>
<dbReference type="PANTHER" id="PTHR37164">
    <property type="entry name" value="BACTERIOHEMERYTHRIN"/>
    <property type="match status" value="1"/>
</dbReference>
<dbReference type="SUPFAM" id="SSF47188">
    <property type="entry name" value="Hemerythrin-like"/>
    <property type="match status" value="1"/>
</dbReference>